<dbReference type="GO" id="GO:0005829">
    <property type="term" value="C:cytosol"/>
    <property type="evidence" value="ECO:0007669"/>
    <property type="project" value="TreeGrafter"/>
</dbReference>
<feature type="domain" description="B12-binding N-terminal" evidence="7">
    <location>
        <begin position="1"/>
        <end position="92"/>
    </location>
</feature>
<dbReference type="InterPro" id="IPR012741">
    <property type="entry name" value="Corrinoid_p"/>
</dbReference>
<dbReference type="InterPro" id="IPR050554">
    <property type="entry name" value="Met_Synthase/Corrinoid"/>
</dbReference>
<dbReference type="GO" id="GO:0050897">
    <property type="term" value="F:cobalt ion binding"/>
    <property type="evidence" value="ECO:0007669"/>
    <property type="project" value="InterPro"/>
</dbReference>
<dbReference type="GO" id="GO:0008705">
    <property type="term" value="F:methionine synthase activity"/>
    <property type="evidence" value="ECO:0007669"/>
    <property type="project" value="TreeGrafter"/>
</dbReference>
<evidence type="ECO:0000259" key="7">
    <source>
        <dbReference type="PROSITE" id="PS51337"/>
    </source>
</evidence>
<dbReference type="SUPFAM" id="SSF47644">
    <property type="entry name" value="Methionine synthase domain"/>
    <property type="match status" value="1"/>
</dbReference>
<dbReference type="GO" id="GO:0015948">
    <property type="term" value="P:methanogenesis"/>
    <property type="evidence" value="ECO:0007669"/>
    <property type="project" value="UniProtKB-KW"/>
</dbReference>
<evidence type="ECO:0000256" key="2">
    <source>
        <dbReference type="ARBA" id="ARBA00022723"/>
    </source>
</evidence>
<dbReference type="Pfam" id="PF02310">
    <property type="entry name" value="B12-binding"/>
    <property type="match status" value="1"/>
</dbReference>
<dbReference type="InterPro" id="IPR036594">
    <property type="entry name" value="Meth_synthase_dom"/>
</dbReference>
<keyword evidence="8" id="KW-0489">Methyltransferase</keyword>
<name>M1Q580_METMZ</name>
<keyword evidence="3" id="KW-0677">Repeat</keyword>
<dbReference type="GO" id="GO:0032259">
    <property type="term" value="P:methylation"/>
    <property type="evidence" value="ECO:0007669"/>
    <property type="project" value="UniProtKB-KW"/>
</dbReference>
<sequence length="226" mass="24414">MASKEEIIAKAKDSITEFDEEMAQEAANEALAAGIDPVEIIEHGYTAGMQYVGDQFEQGTLFLPHVLAAAEAMKAGIEVLKPEMEKRKSKTARLGTVVIGTIEGDIHSIGKDIVASMLNIAGFEVVDLGRDVAIKTFIEKAKELKPDVLATSALMTTTMVNQIQIEEQLKEAGFRDQVKTMVGGAPVTQDWADKIGADIYGENATDAVNKVKAAFSRCYCSSDNRV</sequence>
<evidence type="ECO:0000313" key="9">
    <source>
        <dbReference type="Proteomes" id="UP000011718"/>
    </source>
</evidence>
<dbReference type="FunFam" id="3.40.50.280:FF:000003">
    <property type="entry name" value="Dimethylamine methyltransferase corrinoid protein"/>
    <property type="match status" value="1"/>
</dbReference>
<keyword evidence="4" id="KW-0484">Methanogenesis</keyword>
<accession>M1Q580</accession>
<dbReference type="AlphaFoldDB" id="M1Q580"/>
<keyword evidence="2" id="KW-0479">Metal-binding</keyword>
<evidence type="ECO:0000256" key="3">
    <source>
        <dbReference type="ARBA" id="ARBA00022737"/>
    </source>
</evidence>
<dbReference type="NCBIfam" id="TIGR02370">
    <property type="entry name" value="pyl_corrinoid"/>
    <property type="match status" value="1"/>
</dbReference>
<organism evidence="8 9">
    <name type="scientific">Methanosarcina mazei Tuc01</name>
    <dbReference type="NCBI Taxonomy" id="1236903"/>
    <lineage>
        <taxon>Archaea</taxon>
        <taxon>Methanobacteriati</taxon>
        <taxon>Methanobacteriota</taxon>
        <taxon>Stenosarchaea group</taxon>
        <taxon>Methanomicrobia</taxon>
        <taxon>Methanosarcinales</taxon>
        <taxon>Methanosarcinaceae</taxon>
        <taxon>Methanosarcina</taxon>
    </lineage>
</organism>
<evidence type="ECO:0000259" key="6">
    <source>
        <dbReference type="PROSITE" id="PS51332"/>
    </source>
</evidence>
<dbReference type="EMBL" id="CP004144">
    <property type="protein sequence ID" value="AGF97445.1"/>
    <property type="molecule type" value="Genomic_DNA"/>
</dbReference>
<dbReference type="Pfam" id="PF02607">
    <property type="entry name" value="B12-binding_2"/>
    <property type="match status" value="1"/>
</dbReference>
<dbReference type="SMART" id="SM01018">
    <property type="entry name" value="B12-binding_2"/>
    <property type="match status" value="1"/>
</dbReference>
<dbReference type="Gene3D" id="1.10.1240.10">
    <property type="entry name" value="Methionine synthase domain"/>
    <property type="match status" value="1"/>
</dbReference>
<dbReference type="BioCyc" id="MMAZ1236903:G139K-2024-MONOMER"/>
<keyword evidence="8" id="KW-0808">Transferase</keyword>
<evidence type="ECO:0000256" key="5">
    <source>
        <dbReference type="ARBA" id="ARBA00023285"/>
    </source>
</evidence>
<reference evidence="8 9" key="1">
    <citation type="journal article" date="2013" name="Genome Announc.">
        <title>Complete Genome of a Methanosarcina mazei Strain Isolated from Sediment Samples from an Amazonian Flooded Area.</title>
        <authorList>
            <person name="Assis das Gracas D."/>
            <person name="Thiago Juca Ramos R."/>
            <person name="Vieira Araujo A.C."/>
            <person name="Zahlouth R."/>
            <person name="Ribeiro Carneiro A."/>
            <person name="Souza Lopes T."/>
            <person name="Azevedo Barauna R."/>
            <person name="Azevedo V."/>
            <person name="Cruz Schneider M.P."/>
            <person name="Pellizari V.H."/>
            <person name="Silva A."/>
        </authorList>
    </citation>
    <scope>NUCLEOTIDE SEQUENCE [LARGE SCALE GENOMIC DNA]</scope>
    <source>
        <strain evidence="8 9">Tuc01</strain>
    </source>
</reference>
<protein>
    <submittedName>
        <fullName evidence="8">Trimethylamine methyltransferase corrinoid protein</fullName>
    </submittedName>
</protein>
<dbReference type="KEGG" id="mmaz:MmTuc01_2115"/>
<evidence type="ECO:0000256" key="4">
    <source>
        <dbReference type="ARBA" id="ARBA00022994"/>
    </source>
</evidence>
<dbReference type="PROSITE" id="PS51332">
    <property type="entry name" value="B12_BINDING"/>
    <property type="match status" value="1"/>
</dbReference>
<dbReference type="GO" id="GO:0046653">
    <property type="term" value="P:tetrahydrofolate metabolic process"/>
    <property type="evidence" value="ECO:0007669"/>
    <property type="project" value="TreeGrafter"/>
</dbReference>
<dbReference type="InterPro" id="IPR036724">
    <property type="entry name" value="Cobalamin-bd_sf"/>
</dbReference>
<keyword evidence="5" id="KW-0170">Cobalt</keyword>
<dbReference type="SUPFAM" id="SSF52242">
    <property type="entry name" value="Cobalamin (vitamin B12)-binding domain"/>
    <property type="match status" value="1"/>
</dbReference>
<dbReference type="Proteomes" id="UP000011718">
    <property type="component" value="Chromosome"/>
</dbReference>
<dbReference type="GO" id="GO:0050667">
    <property type="term" value="P:homocysteine metabolic process"/>
    <property type="evidence" value="ECO:0007669"/>
    <property type="project" value="TreeGrafter"/>
</dbReference>
<dbReference type="GO" id="GO:0031419">
    <property type="term" value="F:cobalamin binding"/>
    <property type="evidence" value="ECO:0007669"/>
    <property type="project" value="InterPro"/>
</dbReference>
<dbReference type="PANTHER" id="PTHR45833:SF1">
    <property type="entry name" value="METHIONINE SYNTHASE"/>
    <property type="match status" value="1"/>
</dbReference>
<dbReference type="PROSITE" id="PS51337">
    <property type="entry name" value="B12_BINDING_NTER"/>
    <property type="match status" value="1"/>
</dbReference>
<dbReference type="Gene3D" id="3.40.50.280">
    <property type="entry name" value="Cobalamin-binding domain"/>
    <property type="match status" value="1"/>
</dbReference>
<dbReference type="InterPro" id="IPR003759">
    <property type="entry name" value="Cbl-bd_cap"/>
</dbReference>
<evidence type="ECO:0000313" key="8">
    <source>
        <dbReference type="EMBL" id="AGF97445.1"/>
    </source>
</evidence>
<comment type="similarity">
    <text evidence="1">Belongs to the methylamine corrinoid protein family.</text>
</comment>
<dbReference type="InterPro" id="IPR006158">
    <property type="entry name" value="Cobalamin-bd"/>
</dbReference>
<dbReference type="HOGENOM" id="CLU_082102_1_0_2"/>
<proteinExistence type="inferred from homology"/>
<dbReference type="CDD" id="cd02070">
    <property type="entry name" value="corrinoid_protein_B12-BD"/>
    <property type="match status" value="1"/>
</dbReference>
<gene>
    <name evidence="8" type="ORF">MmTuc01_2115</name>
</gene>
<feature type="domain" description="B12-binding" evidence="6">
    <location>
        <begin position="94"/>
        <end position="225"/>
    </location>
</feature>
<dbReference type="PANTHER" id="PTHR45833">
    <property type="entry name" value="METHIONINE SYNTHASE"/>
    <property type="match status" value="1"/>
</dbReference>
<dbReference type="FunFam" id="1.10.1240.10:FF:000004">
    <property type="entry name" value="Monomethylamine methyltransferase corrinoid protein"/>
    <property type="match status" value="1"/>
</dbReference>
<evidence type="ECO:0000256" key="1">
    <source>
        <dbReference type="ARBA" id="ARBA00010854"/>
    </source>
</evidence>